<accession>A0ABM7SFI1</accession>
<evidence type="ECO:0000259" key="4">
    <source>
        <dbReference type="Pfam" id="PF13525"/>
    </source>
</evidence>
<feature type="domain" description="Outer membrane lipoprotein BamD-like" evidence="4">
    <location>
        <begin position="183"/>
        <end position="270"/>
    </location>
</feature>
<keyword evidence="6" id="KW-1185">Reference proteome</keyword>
<gene>
    <name evidence="5" type="primary">bamD</name>
    <name evidence="5" type="ORF">KK2020170_23690</name>
</gene>
<dbReference type="Pfam" id="PF13525">
    <property type="entry name" value="YfiO"/>
    <property type="match status" value="2"/>
</dbReference>
<proteinExistence type="predicted"/>
<organism evidence="5 6">
    <name type="scientific">Flavobacterium okayamense</name>
    <dbReference type="NCBI Taxonomy" id="2830782"/>
    <lineage>
        <taxon>Bacteria</taxon>
        <taxon>Pseudomonadati</taxon>
        <taxon>Bacteroidota</taxon>
        <taxon>Flavobacteriia</taxon>
        <taxon>Flavobacteriales</taxon>
        <taxon>Flavobacteriaceae</taxon>
        <taxon>Flavobacterium</taxon>
    </lineage>
</organism>
<dbReference type="InterPro" id="IPR039565">
    <property type="entry name" value="BamD-like"/>
</dbReference>
<dbReference type="Gene3D" id="1.25.40.10">
    <property type="entry name" value="Tetratricopeptide repeat domain"/>
    <property type="match status" value="1"/>
</dbReference>
<dbReference type="Proteomes" id="UP000825258">
    <property type="component" value="Chromosome"/>
</dbReference>
<dbReference type="SUPFAM" id="SSF48452">
    <property type="entry name" value="TPR-like"/>
    <property type="match status" value="1"/>
</dbReference>
<evidence type="ECO:0000313" key="6">
    <source>
        <dbReference type="Proteomes" id="UP000825258"/>
    </source>
</evidence>
<evidence type="ECO:0000256" key="3">
    <source>
        <dbReference type="ARBA" id="ARBA00023237"/>
    </source>
</evidence>
<sequence length="274" mass="32244">MKDKMNRILSFLIVALTFVSCSEYQKALKSEDNAFKSKVAEAKFNDGKYKKALRLYEQVAPAFKGKPNAERMFYFYAKSYYETKQYYLAGYQFESFVASYPKSEKREEAAFLAAECYYKLSPVYSLDQTDTDKALGKLQKFIDTYPNSEYLPKANEYFKDLNEKLEKKAFEIAKQYHMLADYRYEYNVALKALENFIADYPGTPFKEEAMFYRLDSAYKMAMKSIPSKKEERLNYAKTTYTSLVKFRPETEYKEKADKILADIDKELQQYTNSN</sequence>
<feature type="domain" description="Outer membrane lipoprotein BamD-like" evidence="4">
    <location>
        <begin position="40"/>
        <end position="177"/>
    </location>
</feature>
<evidence type="ECO:0000256" key="2">
    <source>
        <dbReference type="ARBA" id="ARBA00023136"/>
    </source>
</evidence>
<dbReference type="InterPro" id="IPR011990">
    <property type="entry name" value="TPR-like_helical_dom_sf"/>
</dbReference>
<keyword evidence="2" id="KW-0472">Membrane</keyword>
<protein>
    <submittedName>
        <fullName evidence="5">Outer membrane protein assembly factor BamD</fullName>
    </submittedName>
</protein>
<dbReference type="NCBIfam" id="TIGR03302">
    <property type="entry name" value="OM_YfiO"/>
    <property type="match status" value="1"/>
</dbReference>
<keyword evidence="3" id="KW-0998">Cell outer membrane</keyword>
<keyword evidence="1" id="KW-0732">Signal</keyword>
<dbReference type="PROSITE" id="PS51257">
    <property type="entry name" value="PROKAR_LIPOPROTEIN"/>
    <property type="match status" value="1"/>
</dbReference>
<dbReference type="EMBL" id="AP024749">
    <property type="protein sequence ID" value="BCY29501.1"/>
    <property type="molecule type" value="Genomic_DNA"/>
</dbReference>
<evidence type="ECO:0000313" key="5">
    <source>
        <dbReference type="EMBL" id="BCY29501.1"/>
    </source>
</evidence>
<evidence type="ECO:0000256" key="1">
    <source>
        <dbReference type="ARBA" id="ARBA00022729"/>
    </source>
</evidence>
<dbReference type="InterPro" id="IPR017689">
    <property type="entry name" value="BamD"/>
</dbReference>
<name>A0ABM7SFI1_9FLAO</name>
<reference evidence="5 6" key="1">
    <citation type="submission" date="2021-06" db="EMBL/GenBank/DDBJ databases">
        <title>Whole genome sequences of Flavobacterium sp. KK2020170 and assembly.</title>
        <authorList>
            <person name="Kitahara K."/>
            <person name="Miyoshi S."/>
            <person name="Uesaka K."/>
        </authorList>
    </citation>
    <scope>NUCLEOTIDE SEQUENCE [LARGE SCALE GENOMIC DNA]</scope>
    <source>
        <strain evidence="5 6">KK2020170</strain>
    </source>
</reference>